<dbReference type="NCBIfam" id="TIGR00613">
    <property type="entry name" value="reco"/>
    <property type="match status" value="1"/>
</dbReference>
<organism evidence="9 10">
    <name type="scientific">Candidatus Paralactobacillus gallistercoris</name>
    <dbReference type="NCBI Taxonomy" id="2838724"/>
    <lineage>
        <taxon>Bacteria</taxon>
        <taxon>Bacillati</taxon>
        <taxon>Bacillota</taxon>
        <taxon>Bacilli</taxon>
        <taxon>Lactobacillales</taxon>
        <taxon>Lactobacillaceae</taxon>
        <taxon>Lactobacillus</taxon>
    </lineage>
</organism>
<dbReference type="Pfam" id="PF11967">
    <property type="entry name" value="RecO_N"/>
    <property type="match status" value="1"/>
</dbReference>
<protein>
    <recommendedName>
        <fullName evidence="2 7">DNA repair protein RecO</fullName>
    </recommendedName>
    <alternativeName>
        <fullName evidence="6 7">Recombination protein O</fullName>
    </alternativeName>
</protein>
<name>A0A948WZC0_9LACO</name>
<comment type="caution">
    <text evidence="9">The sequence shown here is derived from an EMBL/GenBank/DDBJ whole genome shotgun (WGS) entry which is preliminary data.</text>
</comment>
<evidence type="ECO:0000313" key="9">
    <source>
        <dbReference type="EMBL" id="MBU3851399.1"/>
    </source>
</evidence>
<dbReference type="Proteomes" id="UP000777303">
    <property type="component" value="Unassembled WGS sequence"/>
</dbReference>
<dbReference type="SUPFAM" id="SSF50249">
    <property type="entry name" value="Nucleic acid-binding proteins"/>
    <property type="match status" value="1"/>
</dbReference>
<dbReference type="Gene3D" id="2.40.50.140">
    <property type="entry name" value="Nucleic acid-binding proteins"/>
    <property type="match status" value="1"/>
</dbReference>
<dbReference type="Gene3D" id="1.20.1440.120">
    <property type="entry name" value="Recombination protein O, C-terminal domain"/>
    <property type="match status" value="1"/>
</dbReference>
<evidence type="ECO:0000256" key="4">
    <source>
        <dbReference type="ARBA" id="ARBA00023172"/>
    </source>
</evidence>
<accession>A0A948WZC0</accession>
<dbReference type="Pfam" id="PF02565">
    <property type="entry name" value="RecO_C"/>
    <property type="match status" value="1"/>
</dbReference>
<sequence>MAIRQRGVTFNGLIMYRQNYREHDLLVKILTDKFGKRMFLVRGGTRPRFKLAAALLPFTYGLYVGDLQDDGLSYITTARDYHQYQSISQDIFLNAYATYIFDLIDHAFSDNFAIPQWYQKTADALHMIDEGFDGEVISDIMAVQLLPAFGVAPEWRGCVVCGRSDLPMDFSETEGGMLCQKHWALDPHRLHVSPRGIYYLRLFSIVDLLKINSIKLQPATKAELAHVIDRIYDDMVGLNLKSKQFIANMNQWEDKLKPGFDK</sequence>
<dbReference type="HAMAP" id="MF_00201">
    <property type="entry name" value="RecO"/>
    <property type="match status" value="1"/>
</dbReference>
<evidence type="ECO:0000256" key="7">
    <source>
        <dbReference type="HAMAP-Rule" id="MF_00201"/>
    </source>
</evidence>
<evidence type="ECO:0000256" key="2">
    <source>
        <dbReference type="ARBA" id="ARBA00021310"/>
    </source>
</evidence>
<reference evidence="9" key="1">
    <citation type="journal article" date="2021" name="PeerJ">
        <title>Extensive microbial diversity within the chicken gut microbiome revealed by metagenomics and culture.</title>
        <authorList>
            <person name="Gilroy R."/>
            <person name="Ravi A."/>
            <person name="Getino M."/>
            <person name="Pursley I."/>
            <person name="Horton D.L."/>
            <person name="Alikhan N.F."/>
            <person name="Baker D."/>
            <person name="Gharbi K."/>
            <person name="Hall N."/>
            <person name="Watson M."/>
            <person name="Adriaenssens E.M."/>
            <person name="Foster-Nyarko E."/>
            <person name="Jarju S."/>
            <person name="Secka A."/>
            <person name="Antonio M."/>
            <person name="Oren A."/>
            <person name="Chaudhuri R.R."/>
            <person name="La Ragione R."/>
            <person name="Hildebrand F."/>
            <person name="Pallen M.J."/>
        </authorList>
    </citation>
    <scope>NUCLEOTIDE SEQUENCE</scope>
    <source>
        <strain evidence="9">F6-6636</strain>
    </source>
</reference>
<gene>
    <name evidence="7 9" type="primary">recO</name>
    <name evidence="9" type="ORF">H9901_01700</name>
</gene>
<dbReference type="InterPro" id="IPR012340">
    <property type="entry name" value="NA-bd_OB-fold"/>
</dbReference>
<dbReference type="InterPro" id="IPR022572">
    <property type="entry name" value="DNA_rep/recomb_RecO_N"/>
</dbReference>
<keyword evidence="3 7" id="KW-0227">DNA damage</keyword>
<dbReference type="PANTHER" id="PTHR33991">
    <property type="entry name" value="DNA REPAIR PROTEIN RECO"/>
    <property type="match status" value="1"/>
</dbReference>
<proteinExistence type="inferred from homology"/>
<feature type="domain" description="DNA replication/recombination mediator RecO N-terminal" evidence="8">
    <location>
        <begin position="8"/>
        <end position="79"/>
    </location>
</feature>
<dbReference type="GO" id="GO:0043590">
    <property type="term" value="C:bacterial nucleoid"/>
    <property type="evidence" value="ECO:0007669"/>
    <property type="project" value="TreeGrafter"/>
</dbReference>
<evidence type="ECO:0000256" key="6">
    <source>
        <dbReference type="ARBA" id="ARBA00033409"/>
    </source>
</evidence>
<comment type="similarity">
    <text evidence="1 7">Belongs to the RecO family.</text>
</comment>
<keyword evidence="4 7" id="KW-0233">DNA recombination</keyword>
<keyword evidence="5 7" id="KW-0234">DNA repair</keyword>
<dbReference type="InterPro" id="IPR042242">
    <property type="entry name" value="RecO_C"/>
</dbReference>
<evidence type="ECO:0000256" key="3">
    <source>
        <dbReference type="ARBA" id="ARBA00022763"/>
    </source>
</evidence>
<evidence type="ECO:0000256" key="5">
    <source>
        <dbReference type="ARBA" id="ARBA00023204"/>
    </source>
</evidence>
<dbReference type="EMBL" id="JAHLFS010000023">
    <property type="protein sequence ID" value="MBU3851399.1"/>
    <property type="molecule type" value="Genomic_DNA"/>
</dbReference>
<comment type="function">
    <text evidence="7">Involved in DNA repair and RecF pathway recombination.</text>
</comment>
<dbReference type="InterPro" id="IPR003717">
    <property type="entry name" value="RecO"/>
</dbReference>
<dbReference type="PANTHER" id="PTHR33991:SF1">
    <property type="entry name" value="DNA REPAIR PROTEIN RECO"/>
    <property type="match status" value="1"/>
</dbReference>
<reference evidence="9" key="2">
    <citation type="submission" date="2021-04" db="EMBL/GenBank/DDBJ databases">
        <authorList>
            <person name="Gilroy R."/>
        </authorList>
    </citation>
    <scope>NUCLEOTIDE SEQUENCE</scope>
    <source>
        <strain evidence="9">F6-6636</strain>
    </source>
</reference>
<dbReference type="GO" id="GO:0006310">
    <property type="term" value="P:DNA recombination"/>
    <property type="evidence" value="ECO:0007669"/>
    <property type="project" value="UniProtKB-UniRule"/>
</dbReference>
<dbReference type="SUPFAM" id="SSF57863">
    <property type="entry name" value="ArfGap/RecO-like zinc finger"/>
    <property type="match status" value="1"/>
</dbReference>
<evidence type="ECO:0000259" key="8">
    <source>
        <dbReference type="Pfam" id="PF11967"/>
    </source>
</evidence>
<evidence type="ECO:0000313" key="10">
    <source>
        <dbReference type="Proteomes" id="UP000777303"/>
    </source>
</evidence>
<dbReference type="InterPro" id="IPR037278">
    <property type="entry name" value="ARFGAP/RecO"/>
</dbReference>
<dbReference type="GO" id="GO:0006302">
    <property type="term" value="P:double-strand break repair"/>
    <property type="evidence" value="ECO:0007669"/>
    <property type="project" value="TreeGrafter"/>
</dbReference>
<dbReference type="AlphaFoldDB" id="A0A948WZC0"/>
<evidence type="ECO:0000256" key="1">
    <source>
        <dbReference type="ARBA" id="ARBA00007452"/>
    </source>
</evidence>